<accession>A0ABQ9ZVN7</accession>
<evidence type="ECO:0000313" key="2">
    <source>
        <dbReference type="Proteomes" id="UP001234178"/>
    </source>
</evidence>
<organism evidence="1 2">
    <name type="scientific">Daphnia magna</name>
    <dbReference type="NCBI Taxonomy" id="35525"/>
    <lineage>
        <taxon>Eukaryota</taxon>
        <taxon>Metazoa</taxon>
        <taxon>Ecdysozoa</taxon>
        <taxon>Arthropoda</taxon>
        <taxon>Crustacea</taxon>
        <taxon>Branchiopoda</taxon>
        <taxon>Diplostraca</taxon>
        <taxon>Cladocera</taxon>
        <taxon>Anomopoda</taxon>
        <taxon>Daphniidae</taxon>
        <taxon>Daphnia</taxon>
    </lineage>
</organism>
<name>A0ABQ9ZVN7_9CRUS</name>
<evidence type="ECO:0000313" key="1">
    <source>
        <dbReference type="EMBL" id="KAK4016980.1"/>
    </source>
</evidence>
<dbReference type="Proteomes" id="UP001234178">
    <property type="component" value="Unassembled WGS sequence"/>
</dbReference>
<protein>
    <submittedName>
        <fullName evidence="1">Uncharacterized protein</fullName>
    </submittedName>
</protein>
<gene>
    <name evidence="1" type="ORF">OUZ56_031938</name>
</gene>
<reference evidence="1 2" key="1">
    <citation type="journal article" date="2023" name="Nucleic Acids Res.">
        <title>The hologenome of Daphnia magna reveals possible DNA methylation and microbiome-mediated evolution of the host genome.</title>
        <authorList>
            <person name="Chaturvedi A."/>
            <person name="Li X."/>
            <person name="Dhandapani V."/>
            <person name="Marshall H."/>
            <person name="Kissane S."/>
            <person name="Cuenca-Cambronero M."/>
            <person name="Asole G."/>
            <person name="Calvet F."/>
            <person name="Ruiz-Romero M."/>
            <person name="Marangio P."/>
            <person name="Guigo R."/>
            <person name="Rago D."/>
            <person name="Mirbahai L."/>
            <person name="Eastwood N."/>
            <person name="Colbourne J.K."/>
            <person name="Zhou J."/>
            <person name="Mallon E."/>
            <person name="Orsini L."/>
        </authorList>
    </citation>
    <scope>NUCLEOTIDE SEQUENCE [LARGE SCALE GENOMIC DNA]</scope>
    <source>
        <strain evidence="1">LRV0_1</strain>
    </source>
</reference>
<sequence length="70" mass="7545">MTLVPPTRELCNVEILTTEKSRSLLSYNLEPLRFSNRFPDMTAIQKAHLDALVGPDSLGPKTGTGCGGGK</sequence>
<keyword evidence="2" id="KW-1185">Reference proteome</keyword>
<proteinExistence type="predicted"/>
<dbReference type="EMBL" id="JAOYFB010000005">
    <property type="protein sequence ID" value="KAK4016980.1"/>
    <property type="molecule type" value="Genomic_DNA"/>
</dbReference>
<comment type="caution">
    <text evidence="1">The sequence shown here is derived from an EMBL/GenBank/DDBJ whole genome shotgun (WGS) entry which is preliminary data.</text>
</comment>